<dbReference type="AlphaFoldDB" id="A0A330LWX7"/>
<evidence type="ECO:0000313" key="2">
    <source>
        <dbReference type="Proteomes" id="UP000250163"/>
    </source>
</evidence>
<gene>
    <name evidence="1" type="ORF">MORIYA_2127</name>
</gene>
<dbReference type="EMBL" id="LS483250">
    <property type="protein sequence ID" value="SQD78605.1"/>
    <property type="molecule type" value="Genomic_DNA"/>
</dbReference>
<organism evidence="1 2">
    <name type="scientific">Moritella yayanosii</name>
    <dbReference type="NCBI Taxonomy" id="69539"/>
    <lineage>
        <taxon>Bacteria</taxon>
        <taxon>Pseudomonadati</taxon>
        <taxon>Pseudomonadota</taxon>
        <taxon>Gammaproteobacteria</taxon>
        <taxon>Alteromonadales</taxon>
        <taxon>Moritellaceae</taxon>
        <taxon>Moritella</taxon>
    </lineage>
</organism>
<protein>
    <submittedName>
        <fullName evidence="1">Uncharacterized protein</fullName>
    </submittedName>
</protein>
<proteinExistence type="predicted"/>
<sequence length="36" mass="4381">MGWPIWYLRLIANIQYKKTRILVVRIAGFFMSNFYA</sequence>
<dbReference type="Proteomes" id="UP000250163">
    <property type="component" value="Chromosome MORIYA"/>
</dbReference>
<reference evidence="2" key="1">
    <citation type="submission" date="2018-05" db="EMBL/GenBank/DDBJ databases">
        <authorList>
            <person name="Cea G.-C."/>
            <person name="William W."/>
        </authorList>
    </citation>
    <scope>NUCLEOTIDE SEQUENCE [LARGE SCALE GENOMIC DNA]</scope>
    <source>
        <strain evidence="2">DB21MT 5</strain>
    </source>
</reference>
<evidence type="ECO:0000313" key="1">
    <source>
        <dbReference type="EMBL" id="SQD78605.1"/>
    </source>
</evidence>
<keyword evidence="2" id="KW-1185">Reference proteome</keyword>
<name>A0A330LWX7_9GAMM</name>
<dbReference type="KEGG" id="mya:MORIYA_2127"/>
<accession>A0A330LWX7</accession>